<feature type="transmembrane region" description="Helical" evidence="6">
    <location>
        <begin position="21"/>
        <end position="39"/>
    </location>
</feature>
<evidence type="ECO:0000256" key="2">
    <source>
        <dbReference type="ARBA" id="ARBA00022692"/>
    </source>
</evidence>
<dbReference type="PANTHER" id="PTHR43027">
    <property type="entry name" value="DOXORUBICIN RESISTANCE ABC TRANSPORTER PERMEASE PROTEIN DRRC-RELATED"/>
    <property type="match status" value="1"/>
</dbReference>
<gene>
    <name evidence="8" type="ORF">FB471_1239</name>
</gene>
<comment type="caution">
    <text evidence="8">The sequence shown here is derived from an EMBL/GenBank/DDBJ whole genome shotgun (WGS) entry which is preliminary data.</text>
</comment>
<dbReference type="AlphaFoldDB" id="A0A542DEP8"/>
<feature type="transmembrane region" description="Helical" evidence="6">
    <location>
        <begin position="102"/>
        <end position="128"/>
    </location>
</feature>
<evidence type="ECO:0000256" key="1">
    <source>
        <dbReference type="ARBA" id="ARBA00004141"/>
    </source>
</evidence>
<evidence type="ECO:0000313" key="9">
    <source>
        <dbReference type="Proteomes" id="UP000320876"/>
    </source>
</evidence>
<feature type="transmembrane region" description="Helical" evidence="6">
    <location>
        <begin position="140"/>
        <end position="160"/>
    </location>
</feature>
<dbReference type="PROSITE" id="PS51012">
    <property type="entry name" value="ABC_TM2"/>
    <property type="match status" value="1"/>
</dbReference>
<dbReference type="PIRSF" id="PIRSF006648">
    <property type="entry name" value="DrrB"/>
    <property type="match status" value="1"/>
</dbReference>
<dbReference type="InterPro" id="IPR013525">
    <property type="entry name" value="ABC2_TM"/>
</dbReference>
<dbReference type="InterPro" id="IPR000412">
    <property type="entry name" value="ABC_2_transport"/>
</dbReference>
<comment type="subcellular location">
    <subcellularLocation>
        <location evidence="6">Cell membrane</location>
        <topology evidence="6">Multi-pass membrane protein</topology>
    </subcellularLocation>
    <subcellularLocation>
        <location evidence="1">Membrane</location>
        <topology evidence="1">Multi-pass membrane protein</topology>
    </subcellularLocation>
</comment>
<dbReference type="Pfam" id="PF01061">
    <property type="entry name" value="ABC2_membrane"/>
    <property type="match status" value="1"/>
</dbReference>
<dbReference type="GO" id="GO:0043190">
    <property type="term" value="C:ATP-binding cassette (ABC) transporter complex"/>
    <property type="evidence" value="ECO:0007669"/>
    <property type="project" value="InterPro"/>
</dbReference>
<evidence type="ECO:0000256" key="3">
    <source>
        <dbReference type="ARBA" id="ARBA00022989"/>
    </source>
</evidence>
<keyword evidence="6" id="KW-0813">Transport</keyword>
<keyword evidence="9" id="KW-1185">Reference proteome</keyword>
<keyword evidence="4 6" id="KW-0472">Membrane</keyword>
<name>A0A542DEP8_AMYCI</name>
<evidence type="ECO:0000259" key="7">
    <source>
        <dbReference type="PROSITE" id="PS51012"/>
    </source>
</evidence>
<accession>A0A542DEP8</accession>
<dbReference type="InterPro" id="IPR047817">
    <property type="entry name" value="ABC2_TM_bact-type"/>
</dbReference>
<organism evidence="8 9">
    <name type="scientific">Amycolatopsis cihanbeyliensis</name>
    <dbReference type="NCBI Taxonomy" id="1128664"/>
    <lineage>
        <taxon>Bacteria</taxon>
        <taxon>Bacillati</taxon>
        <taxon>Actinomycetota</taxon>
        <taxon>Actinomycetes</taxon>
        <taxon>Pseudonocardiales</taxon>
        <taxon>Pseudonocardiaceae</taxon>
        <taxon>Amycolatopsis</taxon>
    </lineage>
</organism>
<evidence type="ECO:0000256" key="4">
    <source>
        <dbReference type="ARBA" id="ARBA00023136"/>
    </source>
</evidence>
<keyword evidence="5" id="KW-0046">Antibiotic resistance</keyword>
<proteinExistence type="inferred from homology"/>
<dbReference type="GO" id="GO:0046677">
    <property type="term" value="P:response to antibiotic"/>
    <property type="evidence" value="ECO:0007669"/>
    <property type="project" value="UniProtKB-KW"/>
</dbReference>
<evidence type="ECO:0000313" key="8">
    <source>
        <dbReference type="EMBL" id="TQJ01551.1"/>
    </source>
</evidence>
<dbReference type="PANTHER" id="PTHR43027:SF2">
    <property type="entry name" value="TRANSPORT PERMEASE PROTEIN"/>
    <property type="match status" value="1"/>
</dbReference>
<dbReference type="InterPro" id="IPR052902">
    <property type="entry name" value="ABC-2_transporter"/>
</dbReference>
<keyword evidence="6" id="KW-1003">Cell membrane</keyword>
<feature type="domain" description="ABC transmembrane type-2" evidence="7">
    <location>
        <begin position="20"/>
        <end position="247"/>
    </location>
</feature>
<sequence>MAALRTMTAVEAKLYLRDPGTPIIVLGLPIGLLLVLSLIPGVTEPSEEFGGQVPLGTFIAPLSIAILIAMIALNIFPSYLGNYRDRGILRRLAASPVPPRDLLYAQLIVNLAAAVVVALLIIVVGRLALGMELPANLPGFTLATLLGAAALFSVGLLISAFASTQSVANGIGSVLFFPMLALGGVWVRKEDLPDLLQTIADVLPLGAMLNAMRETAAGGNPRPLQLLALAGCAVVCGVLAARYFRWGTR</sequence>
<feature type="transmembrane region" description="Helical" evidence="6">
    <location>
        <begin position="59"/>
        <end position="81"/>
    </location>
</feature>
<dbReference type="Proteomes" id="UP000320876">
    <property type="component" value="Unassembled WGS sequence"/>
</dbReference>
<dbReference type="EMBL" id="VFML01000001">
    <property type="protein sequence ID" value="TQJ01551.1"/>
    <property type="molecule type" value="Genomic_DNA"/>
</dbReference>
<keyword evidence="2 6" id="KW-0812">Transmembrane</keyword>
<comment type="similarity">
    <text evidence="6">Belongs to the ABC-2 integral membrane protein family.</text>
</comment>
<evidence type="ECO:0000256" key="6">
    <source>
        <dbReference type="RuleBase" id="RU361157"/>
    </source>
</evidence>
<protein>
    <recommendedName>
        <fullName evidence="6">Transport permease protein</fullName>
    </recommendedName>
</protein>
<evidence type="ECO:0000256" key="5">
    <source>
        <dbReference type="ARBA" id="ARBA00023251"/>
    </source>
</evidence>
<reference evidence="8 9" key="1">
    <citation type="submission" date="2019-06" db="EMBL/GenBank/DDBJ databases">
        <title>Sequencing the genomes of 1000 actinobacteria strains.</title>
        <authorList>
            <person name="Klenk H.-P."/>
        </authorList>
    </citation>
    <scope>NUCLEOTIDE SEQUENCE [LARGE SCALE GENOMIC DNA]</scope>
    <source>
        <strain evidence="8 9">DSM 45679</strain>
    </source>
</reference>
<feature type="transmembrane region" description="Helical" evidence="6">
    <location>
        <begin position="224"/>
        <end position="244"/>
    </location>
</feature>
<feature type="transmembrane region" description="Helical" evidence="6">
    <location>
        <begin position="167"/>
        <end position="187"/>
    </location>
</feature>
<dbReference type="GO" id="GO:0140359">
    <property type="term" value="F:ABC-type transporter activity"/>
    <property type="evidence" value="ECO:0007669"/>
    <property type="project" value="InterPro"/>
</dbReference>
<dbReference type="RefSeq" id="WP_246076259.1">
    <property type="nucleotide sequence ID" value="NZ_VFML01000001.1"/>
</dbReference>
<keyword evidence="3 6" id="KW-1133">Transmembrane helix</keyword>